<evidence type="ECO:0000256" key="1">
    <source>
        <dbReference type="SAM" id="MobiDB-lite"/>
    </source>
</evidence>
<organism evidence="2 3">
    <name type="scientific">Westerdykella ornata</name>
    <dbReference type="NCBI Taxonomy" id="318751"/>
    <lineage>
        <taxon>Eukaryota</taxon>
        <taxon>Fungi</taxon>
        <taxon>Dikarya</taxon>
        <taxon>Ascomycota</taxon>
        <taxon>Pezizomycotina</taxon>
        <taxon>Dothideomycetes</taxon>
        <taxon>Pleosporomycetidae</taxon>
        <taxon>Pleosporales</taxon>
        <taxon>Sporormiaceae</taxon>
        <taxon>Westerdykella</taxon>
    </lineage>
</organism>
<evidence type="ECO:0000313" key="2">
    <source>
        <dbReference type="EMBL" id="KAF2281515.1"/>
    </source>
</evidence>
<feature type="region of interest" description="Disordered" evidence="1">
    <location>
        <begin position="548"/>
        <end position="570"/>
    </location>
</feature>
<feature type="compositionally biased region" description="Low complexity" evidence="1">
    <location>
        <begin position="376"/>
        <end position="395"/>
    </location>
</feature>
<dbReference type="Proteomes" id="UP000800097">
    <property type="component" value="Unassembled WGS sequence"/>
</dbReference>
<feature type="compositionally biased region" description="Low complexity" evidence="1">
    <location>
        <begin position="345"/>
        <end position="357"/>
    </location>
</feature>
<dbReference type="GeneID" id="54550636"/>
<dbReference type="AlphaFoldDB" id="A0A6A6JZ80"/>
<proteinExistence type="predicted"/>
<sequence length="738" mass="81770">MPTDLLPPPGRWDRSRWITVFSSHSPTIREVTECLGLGLSPTASTTNRGIPKFDAPEFKKLSNWVQQLSKELPQERDALLDFAANPNCLEKELDDLLEHLGPQIWGRDADRSRLITPDPMRKTYYKDLYYEDPEDREIIKTHLQRWVVIKACYWIRNRKLKKHPVGEDNENVTEMDVDSPVQKQELVVNRPNSSRRASLSPSQSPLSTPQSVTTPANEGTATPATEGGAQQPRALQKRKSSAFMSVSDEEGSPAPSSGSRKRSHQSTALPIQRKSPRRSLAAKPGADGLRRSPGPDSYLLTRHGSMTPGPDADRTLPPIQSAAFNGNARPNHTPPHTFAAINRRPSGSADAGASAPGTLSSSAGPTLPAIHTISGPVLAPRSAPAPAASSGEPSSTIAPVNSGSFAVIKSNNSPKPPLAQQPHGYSSPYNGTADHLMQDIRVPSNGHHEAVSHQPPPQREPSPPRPSAVHPQPQHRTDISFVSEHNHPAHRVITPKATPPSQHPQAFHSHSIPPVSGVSNFQPKFHANAIQHAPNGLPAPYIVPSNVPSKAPTNGHHAHHRPSPRPVTQSEMTLRQCELLGYLMHFFFPRDSTPFDESVLLQNLQYIWEQNEHNFRRQMGPLFDLQGRVLDAWIQERWKIIQLQYAMESKPGVRPSEMVDRLLAMNDLRVMRLKWKAMKTQDVGNVVLSPEDLLCRTFATMTKTEGTENLFKEGLEKLNESVFEFLRSEDMKISMSKR</sequence>
<feature type="compositionally biased region" description="Polar residues" evidence="1">
    <location>
        <begin position="396"/>
        <end position="413"/>
    </location>
</feature>
<dbReference type="OrthoDB" id="3796606at2759"/>
<evidence type="ECO:0000313" key="3">
    <source>
        <dbReference type="Proteomes" id="UP000800097"/>
    </source>
</evidence>
<feature type="compositionally biased region" description="Pro residues" evidence="1">
    <location>
        <begin position="454"/>
        <end position="466"/>
    </location>
</feature>
<dbReference type="EMBL" id="ML986484">
    <property type="protein sequence ID" value="KAF2281515.1"/>
    <property type="molecule type" value="Genomic_DNA"/>
</dbReference>
<reference evidence="2" key="1">
    <citation type="journal article" date="2020" name="Stud. Mycol.">
        <title>101 Dothideomycetes genomes: a test case for predicting lifestyles and emergence of pathogens.</title>
        <authorList>
            <person name="Haridas S."/>
            <person name="Albert R."/>
            <person name="Binder M."/>
            <person name="Bloem J."/>
            <person name="Labutti K."/>
            <person name="Salamov A."/>
            <person name="Andreopoulos B."/>
            <person name="Baker S."/>
            <person name="Barry K."/>
            <person name="Bills G."/>
            <person name="Bluhm B."/>
            <person name="Cannon C."/>
            <person name="Castanera R."/>
            <person name="Culley D."/>
            <person name="Daum C."/>
            <person name="Ezra D."/>
            <person name="Gonzalez J."/>
            <person name="Henrissat B."/>
            <person name="Kuo A."/>
            <person name="Liang C."/>
            <person name="Lipzen A."/>
            <person name="Lutzoni F."/>
            <person name="Magnuson J."/>
            <person name="Mondo S."/>
            <person name="Nolan M."/>
            <person name="Ohm R."/>
            <person name="Pangilinan J."/>
            <person name="Park H.-J."/>
            <person name="Ramirez L."/>
            <person name="Alfaro M."/>
            <person name="Sun H."/>
            <person name="Tritt A."/>
            <person name="Yoshinaga Y."/>
            <person name="Zwiers L.-H."/>
            <person name="Turgeon B."/>
            <person name="Goodwin S."/>
            <person name="Spatafora J."/>
            <person name="Crous P."/>
            <person name="Grigoriev I."/>
        </authorList>
    </citation>
    <scope>NUCLEOTIDE SEQUENCE</scope>
    <source>
        <strain evidence="2">CBS 379.55</strain>
    </source>
</reference>
<gene>
    <name evidence="2" type="ORF">EI97DRAFT_429532</name>
</gene>
<name>A0A6A6JZ80_WESOR</name>
<dbReference type="RefSeq" id="XP_033659052.1">
    <property type="nucleotide sequence ID" value="XM_033797461.1"/>
</dbReference>
<keyword evidence="3" id="KW-1185">Reference proteome</keyword>
<feature type="compositionally biased region" description="Low complexity" evidence="1">
    <location>
        <begin position="189"/>
        <end position="215"/>
    </location>
</feature>
<accession>A0A6A6JZ80</accession>
<feature type="region of interest" description="Disordered" evidence="1">
    <location>
        <begin position="187"/>
        <end position="433"/>
    </location>
</feature>
<feature type="region of interest" description="Disordered" evidence="1">
    <location>
        <begin position="445"/>
        <end position="474"/>
    </location>
</feature>
<protein>
    <submittedName>
        <fullName evidence="2">Uncharacterized protein</fullName>
    </submittedName>
</protein>